<reference evidence="1 2" key="1">
    <citation type="submission" date="2016-10" db="EMBL/GenBank/DDBJ databases">
        <title>Paenibacillus species isolates.</title>
        <authorList>
            <person name="Beno S.M."/>
        </authorList>
    </citation>
    <scope>NUCLEOTIDE SEQUENCE [LARGE SCALE GENOMIC DNA]</scope>
    <source>
        <strain evidence="1 2">FSL R5-0923</strain>
    </source>
</reference>
<sequence>MLDAGTTTYGLETHTYGAVKAALTSARKRNRQIAQKLSAKTHKIDDIEKQKSCIIIVFR</sequence>
<protein>
    <submittedName>
        <fullName evidence="1">Uncharacterized protein</fullName>
    </submittedName>
</protein>
<gene>
    <name evidence="1" type="ORF">BSK51_06750</name>
</gene>
<keyword evidence="2" id="KW-1185">Reference proteome</keyword>
<proteinExistence type="predicted"/>
<organism evidence="1 2">
    <name type="scientific">Paenibacillus odorifer</name>
    <dbReference type="NCBI Taxonomy" id="189426"/>
    <lineage>
        <taxon>Bacteria</taxon>
        <taxon>Bacillati</taxon>
        <taxon>Bacillota</taxon>
        <taxon>Bacilli</taxon>
        <taxon>Bacillales</taxon>
        <taxon>Paenibacillaceae</taxon>
        <taxon>Paenibacillus</taxon>
    </lineage>
</organism>
<name>A0ABX3HUF6_9BACL</name>
<evidence type="ECO:0000313" key="1">
    <source>
        <dbReference type="EMBL" id="OMD53902.1"/>
    </source>
</evidence>
<comment type="caution">
    <text evidence="1">The sequence shown here is derived from an EMBL/GenBank/DDBJ whole genome shotgun (WGS) entry which is preliminary data.</text>
</comment>
<dbReference type="Proteomes" id="UP000187313">
    <property type="component" value="Unassembled WGS sequence"/>
</dbReference>
<evidence type="ECO:0000313" key="2">
    <source>
        <dbReference type="Proteomes" id="UP000187313"/>
    </source>
</evidence>
<dbReference type="EMBL" id="MPTD01000004">
    <property type="protein sequence ID" value="OMD53902.1"/>
    <property type="molecule type" value="Genomic_DNA"/>
</dbReference>
<accession>A0ABX3HUF6</accession>